<evidence type="ECO:0000256" key="1">
    <source>
        <dbReference type="SAM" id="MobiDB-lite"/>
    </source>
</evidence>
<dbReference type="OrthoDB" id="5892403at2759"/>
<feature type="compositionally biased region" description="Basic and acidic residues" evidence="1">
    <location>
        <begin position="144"/>
        <end position="155"/>
    </location>
</feature>
<proteinExistence type="predicted"/>
<keyword evidence="3" id="KW-1185">Reference proteome</keyword>
<accession>A0A016U7Y3</accession>
<evidence type="ECO:0000313" key="2">
    <source>
        <dbReference type="EMBL" id="EYC11424.1"/>
    </source>
</evidence>
<sequence>MMGRAHLTCHFFQNWDCTIASYGLSQSSSAEIELAEEAPYCQIYGIGTGQRNGDRFTKIGEYFEAKDLLKDHEGVVEGTGDRERSERRKREANYSDSAEEVPEEEEKAFNRKMKRERKAKKERENIQDKHDEDQGPPASSDIEGDVRTKFVRERGDPEEETEVEKPGSAPTNEDEKVDKRAGYLIEHNAGDSEKTTGTPSREITDNDVSGSLREIETRMTSTSEPTTTEHEKATSTQPDTDDDAFTTIQFDADKETLRELGDEKNMIEDDKDYVMPSTIAADSEGHSPLNNIPERPLKRKTPRKFLSIDVETYLLKHVKRKMIYQLSINVINGFEALSALTSRSLRNIDICQINVILPKPSKKNFEQFASFYKYALKSMGLLPMIVDLIDGDTRIYFINTTSPVCLNLFLFSSGKLGG</sequence>
<protein>
    <submittedName>
        <fullName evidence="2">Uncharacterized protein</fullName>
    </submittedName>
</protein>
<feature type="compositionally biased region" description="Acidic residues" evidence="1">
    <location>
        <begin position="97"/>
        <end position="106"/>
    </location>
</feature>
<feature type="compositionally biased region" description="Basic and acidic residues" evidence="1">
    <location>
        <begin position="74"/>
        <end position="93"/>
    </location>
</feature>
<feature type="compositionally biased region" description="Polar residues" evidence="1">
    <location>
        <begin position="195"/>
        <end position="209"/>
    </location>
</feature>
<name>A0A016U7Y3_9BILA</name>
<dbReference type="EMBL" id="JARK01001386">
    <property type="protein sequence ID" value="EYC11424.1"/>
    <property type="molecule type" value="Genomic_DNA"/>
</dbReference>
<comment type="caution">
    <text evidence="2">The sequence shown here is derived from an EMBL/GenBank/DDBJ whole genome shotgun (WGS) entry which is preliminary data.</text>
</comment>
<dbReference type="AlphaFoldDB" id="A0A016U7Y3"/>
<feature type="compositionally biased region" description="Basic and acidic residues" evidence="1">
    <location>
        <begin position="119"/>
        <end position="133"/>
    </location>
</feature>
<organism evidence="2 3">
    <name type="scientific">Ancylostoma ceylanicum</name>
    <dbReference type="NCBI Taxonomy" id="53326"/>
    <lineage>
        <taxon>Eukaryota</taxon>
        <taxon>Metazoa</taxon>
        <taxon>Ecdysozoa</taxon>
        <taxon>Nematoda</taxon>
        <taxon>Chromadorea</taxon>
        <taxon>Rhabditida</taxon>
        <taxon>Rhabditina</taxon>
        <taxon>Rhabditomorpha</taxon>
        <taxon>Strongyloidea</taxon>
        <taxon>Ancylostomatidae</taxon>
        <taxon>Ancylostomatinae</taxon>
        <taxon>Ancylostoma</taxon>
    </lineage>
</organism>
<evidence type="ECO:0000313" key="3">
    <source>
        <dbReference type="Proteomes" id="UP000024635"/>
    </source>
</evidence>
<feature type="region of interest" description="Disordered" evidence="1">
    <location>
        <begin position="74"/>
        <end position="244"/>
    </location>
</feature>
<gene>
    <name evidence="2" type="primary">Acey_s0050.g1905</name>
    <name evidence="2" type="ORF">Y032_0050g1905</name>
</gene>
<dbReference type="Proteomes" id="UP000024635">
    <property type="component" value="Unassembled WGS sequence"/>
</dbReference>
<reference evidence="3" key="1">
    <citation type="journal article" date="2015" name="Nat. Genet.">
        <title>The genome and transcriptome of the zoonotic hookworm Ancylostoma ceylanicum identify infection-specific gene families.</title>
        <authorList>
            <person name="Schwarz E.M."/>
            <person name="Hu Y."/>
            <person name="Antoshechkin I."/>
            <person name="Miller M.M."/>
            <person name="Sternberg P.W."/>
            <person name="Aroian R.V."/>
        </authorList>
    </citation>
    <scope>NUCLEOTIDE SEQUENCE</scope>
    <source>
        <strain evidence="3">HY135</strain>
    </source>
</reference>